<evidence type="ECO:0000313" key="2">
    <source>
        <dbReference type="EMBL" id="GFR23665.1"/>
    </source>
</evidence>
<organism evidence="2 3">
    <name type="scientific">Trichonephila clavata</name>
    <name type="common">Joro spider</name>
    <name type="synonym">Nephila clavata</name>
    <dbReference type="NCBI Taxonomy" id="2740835"/>
    <lineage>
        <taxon>Eukaryota</taxon>
        <taxon>Metazoa</taxon>
        <taxon>Ecdysozoa</taxon>
        <taxon>Arthropoda</taxon>
        <taxon>Chelicerata</taxon>
        <taxon>Arachnida</taxon>
        <taxon>Araneae</taxon>
        <taxon>Araneomorphae</taxon>
        <taxon>Entelegynae</taxon>
        <taxon>Araneoidea</taxon>
        <taxon>Nephilidae</taxon>
        <taxon>Trichonephila</taxon>
    </lineage>
</organism>
<accession>A0A8X6LVM4</accession>
<protein>
    <submittedName>
        <fullName evidence="2">Uncharacterized protein</fullName>
    </submittedName>
</protein>
<dbReference type="AlphaFoldDB" id="A0A8X6LVM4"/>
<feature type="region of interest" description="Disordered" evidence="1">
    <location>
        <begin position="211"/>
        <end position="231"/>
    </location>
</feature>
<reference evidence="2" key="1">
    <citation type="submission" date="2020-07" db="EMBL/GenBank/DDBJ databases">
        <title>Multicomponent nature underlies the extraordinary mechanical properties of spider dragline silk.</title>
        <authorList>
            <person name="Kono N."/>
            <person name="Nakamura H."/>
            <person name="Mori M."/>
            <person name="Yoshida Y."/>
            <person name="Ohtoshi R."/>
            <person name="Malay A.D."/>
            <person name="Moran D.A.P."/>
            <person name="Tomita M."/>
            <person name="Numata K."/>
            <person name="Arakawa K."/>
        </authorList>
    </citation>
    <scope>NUCLEOTIDE SEQUENCE</scope>
</reference>
<dbReference type="EMBL" id="BMAO01008471">
    <property type="protein sequence ID" value="GFR23665.1"/>
    <property type="molecule type" value="Genomic_DNA"/>
</dbReference>
<evidence type="ECO:0000256" key="1">
    <source>
        <dbReference type="SAM" id="MobiDB-lite"/>
    </source>
</evidence>
<gene>
    <name evidence="2" type="ORF">TNCT_78611</name>
</gene>
<feature type="region of interest" description="Disordered" evidence="1">
    <location>
        <begin position="122"/>
        <end position="190"/>
    </location>
</feature>
<sequence>MLPREQKIRNSCFNFEKCSVNNQDEFSANQGHDNSLDKNIKAQTVFCPKENEEKDLILRGKGLGHKLGDEILENKKELSNFSSGSRTHLSGAEGLECAVAETFKNTNNSQKSQHYLVLGNKSGSTSPCDTQSKQSNIGSKLDSKHKGWKNKTQSSDDTNKQEWIINFPAPRPTRYEPPSKQNRLSCSHRVPYRLPQSQPLERDSQHCMLRSSKQEAKMESSKYVSPVSMSPDKTLQNLEDIDEDYRRFNEQCRRSMALNIQQATRTRDWRGRVRGLLHDIRDRMRQVFSR</sequence>
<dbReference type="Proteomes" id="UP000887116">
    <property type="component" value="Unassembled WGS sequence"/>
</dbReference>
<comment type="caution">
    <text evidence="2">The sequence shown here is derived from an EMBL/GenBank/DDBJ whole genome shotgun (WGS) entry which is preliminary data.</text>
</comment>
<feature type="compositionally biased region" description="Polar residues" evidence="1">
    <location>
        <begin position="122"/>
        <end position="138"/>
    </location>
</feature>
<proteinExistence type="predicted"/>
<keyword evidence="3" id="KW-1185">Reference proteome</keyword>
<dbReference type="OrthoDB" id="10554145at2759"/>
<name>A0A8X6LVM4_TRICU</name>
<evidence type="ECO:0000313" key="3">
    <source>
        <dbReference type="Proteomes" id="UP000887116"/>
    </source>
</evidence>